<dbReference type="PANTHER" id="PTHR39244">
    <property type="entry name" value="NATTERIN-4"/>
    <property type="match status" value="1"/>
</dbReference>
<evidence type="ECO:0000256" key="2">
    <source>
        <dbReference type="ARBA" id="ARBA00023157"/>
    </source>
</evidence>
<dbReference type="EMBL" id="CAOF01000065">
    <property type="protein sequence ID" value="CCO45806.1"/>
    <property type="molecule type" value="Genomic_DNA"/>
</dbReference>
<evidence type="ECO:0000313" key="6">
    <source>
        <dbReference type="Proteomes" id="UP000018211"/>
    </source>
</evidence>
<dbReference type="PRINTS" id="PR00754">
    <property type="entry name" value="AEROLYSIN"/>
</dbReference>
<dbReference type="SUPFAM" id="SSF56973">
    <property type="entry name" value="Aerolisin/ETX pore-forming domain"/>
    <property type="match status" value="1"/>
</dbReference>
<evidence type="ECO:0000256" key="1">
    <source>
        <dbReference type="ARBA" id="ARBA00009831"/>
    </source>
</evidence>
<dbReference type="Gene3D" id="3.30.412.10">
    <property type="entry name" value="Proaerolysin, chain A, domain 2"/>
    <property type="match status" value="1"/>
</dbReference>
<dbReference type="InterPro" id="IPR055267">
    <property type="entry name" value="Aerolysin-like_C"/>
</dbReference>
<dbReference type="GO" id="GO:0005576">
    <property type="term" value="C:extracellular region"/>
    <property type="evidence" value="ECO:0007669"/>
    <property type="project" value="InterPro"/>
</dbReference>
<dbReference type="Proteomes" id="UP000018211">
    <property type="component" value="Unassembled WGS sequence"/>
</dbReference>
<comment type="similarity">
    <text evidence="1">Belongs to the aerolysin family.</text>
</comment>
<feature type="signal peptide" evidence="3">
    <location>
        <begin position="1"/>
        <end position="26"/>
    </location>
</feature>
<keyword evidence="3" id="KW-0732">Signal</keyword>
<reference evidence="5 6" key="1">
    <citation type="journal article" date="2013" name="ISME J.">
        <title>Comparative genomics of pathogenic lineages of Vibrio nigripulchritudo identifies virulence-associated traits.</title>
        <authorList>
            <person name="Goudenege D."/>
            <person name="Labreuche Y."/>
            <person name="Krin E."/>
            <person name="Ansquer D."/>
            <person name="Mangenot S."/>
            <person name="Calteau A."/>
            <person name="Medigue C."/>
            <person name="Mazel D."/>
            <person name="Polz M.F."/>
            <person name="Le Roux F."/>
        </authorList>
    </citation>
    <scope>NUCLEOTIDE SEQUENCE [LARGE SCALE GENOMIC DNA]</scope>
    <source>
        <strain evidence="5 6">SOn1</strain>
    </source>
</reference>
<dbReference type="InterPro" id="IPR005830">
    <property type="entry name" value="Aerolysn"/>
</dbReference>
<evidence type="ECO:0000259" key="4">
    <source>
        <dbReference type="SMART" id="SM00999"/>
    </source>
</evidence>
<feature type="domain" description="Aerolysin-like C-terminal" evidence="4">
    <location>
        <begin position="61"/>
        <end position="436"/>
    </location>
</feature>
<dbReference type="Pfam" id="PF01117">
    <property type="entry name" value="Aerolysin"/>
    <property type="match status" value="1"/>
</dbReference>
<gene>
    <name evidence="5" type="ORF">VIBNISOn1_1570014</name>
</gene>
<dbReference type="RefSeq" id="WP_022611151.1">
    <property type="nucleotide sequence ID" value="NZ_LK391965.1"/>
</dbReference>
<dbReference type="InterPro" id="IPR053237">
    <property type="entry name" value="Natterin_C"/>
</dbReference>
<dbReference type="PANTHER" id="PTHR39244:SF5">
    <property type="entry name" value="NATTERIN-3-LIKE"/>
    <property type="match status" value="1"/>
</dbReference>
<keyword evidence="2" id="KW-1015">Disulfide bond</keyword>
<dbReference type="AlphaFoldDB" id="A0AAV2VM61"/>
<proteinExistence type="inferred from homology"/>
<comment type="caution">
    <text evidence="5">The sequence shown here is derived from an EMBL/GenBank/DDBJ whole genome shotgun (WGS) entry which is preliminary data.</text>
</comment>
<dbReference type="SMART" id="SM00999">
    <property type="entry name" value="Aerolysin"/>
    <property type="match status" value="1"/>
</dbReference>
<protein>
    <submittedName>
        <fullName evidence="5">Aerolysin/haemolysin/leukocidin toxin</fullName>
    </submittedName>
</protein>
<sequence>MEKTPFALRTLAASIAIVLVPTLAVAGASADAAANSVTTTANNSQLPSLPNYTNKEYADGGNAEALQYQVFNDPDFYKPLAYLGHYMGFGWAGGTNSGFIGEDMEVKRIDSKTYSINARYNSNDPHADGYWAHKRLKMKVKDVKLVTNPADLILGEPEVYDREALATVNATVYNCGNTEDTAPVDISYSETTSWSKTDNFSFGQSLSVTNKYEVGVPLIGGASSEVKVEFNASQGWNETNGDSTSIDQKAQYRAQVPEMSKRYITLTLFKQKADIPYNSFAYLSYNIDYEGFLRWGGNARSDHPTDRPYITHTFGHTNGLNGPQQIADEYKFSYIGGYSGWDWHWMRDEFGQSNLNWAIGNVAKRKYGAPMSGKFTTVDGSQYNITAGASIRLTPEEIATLANCSQPVNSRMARLRTAGSQLGLKVESIDKHSDDNTVSNITMSLAAPLTM</sequence>
<accession>A0AAV2VM61</accession>
<evidence type="ECO:0000313" key="5">
    <source>
        <dbReference type="EMBL" id="CCO45806.1"/>
    </source>
</evidence>
<dbReference type="CDD" id="cd20224">
    <property type="entry name" value="PFM_alpha-toxin-like"/>
    <property type="match status" value="1"/>
</dbReference>
<name>A0AAV2VM61_9VIBR</name>
<feature type="chain" id="PRO_5043326730" evidence="3">
    <location>
        <begin position="27"/>
        <end position="451"/>
    </location>
</feature>
<organism evidence="5 6">
    <name type="scientific">Vibrio nigripulchritudo SOn1</name>
    <dbReference type="NCBI Taxonomy" id="1238450"/>
    <lineage>
        <taxon>Bacteria</taxon>
        <taxon>Pseudomonadati</taxon>
        <taxon>Pseudomonadota</taxon>
        <taxon>Gammaproteobacteria</taxon>
        <taxon>Vibrionales</taxon>
        <taxon>Vibrionaceae</taxon>
        <taxon>Vibrio</taxon>
    </lineage>
</organism>
<dbReference type="Gene3D" id="2.170.15.10">
    <property type="entry name" value="Proaerolysin, chain A, domain 3"/>
    <property type="match status" value="1"/>
</dbReference>
<evidence type="ECO:0000256" key="3">
    <source>
        <dbReference type="SAM" id="SignalP"/>
    </source>
</evidence>